<dbReference type="EMBL" id="CP067420">
    <property type="protein sequence ID" value="QQP90235.1"/>
    <property type="molecule type" value="Genomic_DNA"/>
</dbReference>
<feature type="region of interest" description="Disordered" evidence="1">
    <location>
        <begin position="53"/>
        <end position="74"/>
    </location>
</feature>
<name>A0ABX7B778_9PROT</name>
<keyword evidence="4" id="KW-1185">Reference proteome</keyword>
<dbReference type="Gene3D" id="3.50.50.60">
    <property type="entry name" value="FAD/NAD(P)-binding domain"/>
    <property type="match status" value="1"/>
</dbReference>
<evidence type="ECO:0000313" key="4">
    <source>
        <dbReference type="Proteomes" id="UP000595197"/>
    </source>
</evidence>
<proteinExistence type="predicted"/>
<protein>
    <submittedName>
        <fullName evidence="3">FAD-dependent oxidoreductase</fullName>
    </submittedName>
</protein>
<dbReference type="InterPro" id="IPR036188">
    <property type="entry name" value="FAD/NAD-bd_sf"/>
</dbReference>
<feature type="domain" description="Amine oxidase" evidence="2">
    <location>
        <begin position="118"/>
        <end position="348"/>
    </location>
</feature>
<accession>A0ABX7B778</accession>
<dbReference type="PANTHER" id="PTHR16128:SF5">
    <property type="entry name" value="FAD_NAD(P)-BINDING OXIDOREDUCTASE FAMILY PROTEIN"/>
    <property type="match status" value="1"/>
</dbReference>
<reference evidence="3" key="1">
    <citation type="submission" date="2021-02" db="EMBL/GenBank/DDBJ databases">
        <title>Skermanella TT6 skin isolate.</title>
        <authorList>
            <person name="Lee K."/>
            <person name="Ganzorig M."/>
        </authorList>
    </citation>
    <scope>NUCLEOTIDE SEQUENCE</scope>
    <source>
        <strain evidence="3">TT6</strain>
    </source>
</reference>
<dbReference type="Proteomes" id="UP000595197">
    <property type="component" value="Chromosome"/>
</dbReference>
<dbReference type="Gene3D" id="3.90.660.10">
    <property type="match status" value="1"/>
</dbReference>
<organism evidence="3 4">
    <name type="scientific">Skermanella cutis</name>
    <dbReference type="NCBI Taxonomy" id="2775420"/>
    <lineage>
        <taxon>Bacteria</taxon>
        <taxon>Pseudomonadati</taxon>
        <taxon>Pseudomonadota</taxon>
        <taxon>Alphaproteobacteria</taxon>
        <taxon>Rhodospirillales</taxon>
        <taxon>Azospirillaceae</taxon>
        <taxon>Skermanella</taxon>
    </lineage>
</organism>
<dbReference type="RefSeq" id="WP_201077196.1">
    <property type="nucleotide sequence ID" value="NZ_CP067420.1"/>
</dbReference>
<dbReference type="SUPFAM" id="SSF51905">
    <property type="entry name" value="FAD/NAD(P)-binding domain"/>
    <property type="match status" value="1"/>
</dbReference>
<evidence type="ECO:0000313" key="3">
    <source>
        <dbReference type="EMBL" id="QQP90235.1"/>
    </source>
</evidence>
<gene>
    <name evidence="3" type="ORF">IGS68_02945</name>
</gene>
<evidence type="ECO:0000259" key="2">
    <source>
        <dbReference type="Pfam" id="PF01593"/>
    </source>
</evidence>
<evidence type="ECO:0000256" key="1">
    <source>
        <dbReference type="SAM" id="MobiDB-lite"/>
    </source>
</evidence>
<dbReference type="InterPro" id="IPR002937">
    <property type="entry name" value="Amino_oxidase"/>
</dbReference>
<dbReference type="PRINTS" id="PR00419">
    <property type="entry name" value="ADXRDTASE"/>
</dbReference>
<dbReference type="PANTHER" id="PTHR16128">
    <property type="entry name" value="FAD/NAD(P)-BINDING OXIDOREDUCTASE FAMILY PROTEIN"/>
    <property type="match status" value="1"/>
</dbReference>
<sequence>MGDGTVIGFPGGSARGGIPRVAVIGAGLSGLACAERLIGRGWPVTVFDKGRAPGGRMATRRADAGGGAEDAGPRFDHGAQYFTARDPRFRGRVDGWVAQGVAAPWTGRIVRIGKDGNVEESPGERFVGTPGMTAPARLLARSVAPRSGVRVAEVIPGDDGWRLRDEAGRDLGSYGRVAVAVPSPQAVPLLAEAPDLAAAAADAVMAGCWSVMARFPQPLGPDYDGAFVTDSPLSWIARDSSKPGRDAGGGETWVLHGSPEWSQRHIEDDPAEVIARLTAAFRELAGIGPAEADHLAAHRWRFSIPVRGLDRECLYDPERGLGACGDWCLGGRVEGAFLSGLALADRILADAGPV</sequence>
<dbReference type="Pfam" id="PF13450">
    <property type="entry name" value="NAD_binding_8"/>
    <property type="match status" value="1"/>
</dbReference>
<dbReference type="Pfam" id="PF01593">
    <property type="entry name" value="Amino_oxidase"/>
    <property type="match status" value="1"/>
</dbReference>